<accession>A0A1L9QQ80</accession>
<name>A0A1L9QQ80_9CYAN</name>
<organism evidence="1 2">
    <name type="scientific">Roseofilum reptotaenium AO1-A</name>
    <dbReference type="NCBI Taxonomy" id="1925591"/>
    <lineage>
        <taxon>Bacteria</taxon>
        <taxon>Bacillati</taxon>
        <taxon>Cyanobacteriota</taxon>
        <taxon>Cyanophyceae</taxon>
        <taxon>Desertifilales</taxon>
        <taxon>Desertifilaceae</taxon>
        <taxon>Roseofilum</taxon>
    </lineage>
</organism>
<dbReference type="Proteomes" id="UP000183940">
    <property type="component" value="Unassembled WGS sequence"/>
</dbReference>
<dbReference type="STRING" id="1925591.BI308_15205"/>
<keyword evidence="2" id="KW-1185">Reference proteome</keyword>
<dbReference type="EMBL" id="MLAW01000026">
    <property type="protein sequence ID" value="OJJ24776.1"/>
    <property type="molecule type" value="Genomic_DNA"/>
</dbReference>
<reference evidence="1" key="1">
    <citation type="submission" date="2016-10" db="EMBL/GenBank/DDBJ databases">
        <title>CRISPR-Cas defence system in Roseofilum reptotaenium: evidence of a bacteriophage-cyanobacterium arms race in the coral black band disease.</title>
        <authorList>
            <person name="Buerger P."/>
            <person name="Wood-Charlson E.M."/>
            <person name="Weynberg K.D."/>
            <person name="Willis B."/>
            <person name="Van Oppen M.J."/>
        </authorList>
    </citation>
    <scope>NUCLEOTIDE SEQUENCE [LARGE SCALE GENOMIC DNA]</scope>
    <source>
        <strain evidence="1">AO1-A</strain>
    </source>
</reference>
<evidence type="ECO:0000313" key="2">
    <source>
        <dbReference type="Proteomes" id="UP000183940"/>
    </source>
</evidence>
<dbReference type="AlphaFoldDB" id="A0A1L9QQ80"/>
<sequence length="88" mass="10255">MRFCELSNIVQKLMDENSCFREQLDRQKITEMLLNVFESVDRDSILLLEEQELLRRVDLLMATELVYGMLDTLTPEEIAQFDAAVAGR</sequence>
<gene>
    <name evidence="1" type="ORF">BI308_15205</name>
</gene>
<comment type="caution">
    <text evidence="1">The sequence shown here is derived from an EMBL/GenBank/DDBJ whole genome shotgun (WGS) entry which is preliminary data.</text>
</comment>
<proteinExistence type="predicted"/>
<evidence type="ECO:0000313" key="1">
    <source>
        <dbReference type="EMBL" id="OJJ24776.1"/>
    </source>
</evidence>
<protein>
    <submittedName>
        <fullName evidence="1">Uncharacterized protein</fullName>
    </submittedName>
</protein>